<dbReference type="Pfam" id="PF00530">
    <property type="entry name" value="SRCR"/>
    <property type="match status" value="2"/>
</dbReference>
<feature type="disulfide bond" evidence="9">
    <location>
        <begin position="31"/>
        <end position="92"/>
    </location>
</feature>
<keyword evidence="12" id="KW-1185">Reference proteome</keyword>
<reference evidence="11 12" key="1">
    <citation type="submission" date="2019-09" db="EMBL/GenBank/DDBJ databases">
        <title>Bird 10,000 Genomes (B10K) Project - Family phase.</title>
        <authorList>
            <person name="Zhang G."/>
        </authorList>
    </citation>
    <scope>NUCLEOTIDE SEQUENCE [LARGE SCALE GENOMIC DNA]</scope>
    <source>
        <strain evidence="11">B10K-DU-001-48</strain>
        <tissue evidence="11">Muscle</tissue>
    </source>
</reference>
<evidence type="ECO:0000256" key="9">
    <source>
        <dbReference type="PROSITE-ProRule" id="PRU00196"/>
    </source>
</evidence>
<keyword evidence="4" id="KW-0677">Repeat</keyword>
<dbReference type="SUPFAM" id="SSF56487">
    <property type="entry name" value="SRCR-like"/>
    <property type="match status" value="2"/>
</dbReference>
<keyword evidence="3" id="KW-0732">Signal</keyword>
<evidence type="ECO:0000259" key="10">
    <source>
        <dbReference type="PROSITE" id="PS50287"/>
    </source>
</evidence>
<dbReference type="PANTHER" id="PTHR19331:SF487">
    <property type="entry name" value="SOLUBLE SCAVENGER RECEPTOR CYSTEINE-RICH DOMAIN-CONTAINING PROTEIN SSC5D"/>
    <property type="match status" value="1"/>
</dbReference>
<feature type="disulfide bond" evidence="9">
    <location>
        <begin position="62"/>
        <end position="72"/>
    </location>
</feature>
<dbReference type="FunFam" id="3.10.250.10:FF:000006">
    <property type="entry name" value="neurotrypsin isoform X2"/>
    <property type="match status" value="1"/>
</dbReference>
<evidence type="ECO:0000256" key="7">
    <source>
        <dbReference type="ARBA" id="ARBA00023157"/>
    </source>
</evidence>
<comment type="subcellular location">
    <subcellularLocation>
        <location evidence="1">Membrane</location>
        <topology evidence="1">Single-pass membrane protein</topology>
    </subcellularLocation>
</comment>
<dbReference type="PRINTS" id="PR00258">
    <property type="entry name" value="SPERACTRCPTR"/>
</dbReference>
<dbReference type="InterPro" id="IPR001190">
    <property type="entry name" value="SRCR"/>
</dbReference>
<dbReference type="PROSITE" id="PS00420">
    <property type="entry name" value="SRCR_1"/>
    <property type="match status" value="1"/>
</dbReference>
<sequence>RCAGRVEVLHRRRWGSVCDDTWELADAQVICRQLGCGAALAAPGSARFGPGNDPIWLDGTHCTGEELTLAQCRLHTWGEHNCGHSEDASAICAGAAGLAPLRLAGGPHRCAQVSRGVVSTGECRCAPPQVRLVNGSSRCAGRVEVLHRRRWGSVCDDTWELADAQVICRQLGCG</sequence>
<dbReference type="FunFam" id="3.10.250.10:FF:000016">
    <property type="entry name" value="Scavenger receptor cysteine-rich protein type 12"/>
    <property type="match status" value="1"/>
</dbReference>
<evidence type="ECO:0000256" key="1">
    <source>
        <dbReference type="ARBA" id="ARBA00004167"/>
    </source>
</evidence>
<dbReference type="GO" id="GO:0016020">
    <property type="term" value="C:membrane"/>
    <property type="evidence" value="ECO:0007669"/>
    <property type="project" value="UniProtKB-SubCell"/>
</dbReference>
<evidence type="ECO:0000313" key="11">
    <source>
        <dbReference type="EMBL" id="NXJ18628.1"/>
    </source>
</evidence>
<organism evidence="11 12">
    <name type="scientific">Dicrurus megarhynchus</name>
    <dbReference type="NCBI Taxonomy" id="450177"/>
    <lineage>
        <taxon>Eukaryota</taxon>
        <taxon>Metazoa</taxon>
        <taxon>Chordata</taxon>
        <taxon>Craniata</taxon>
        <taxon>Vertebrata</taxon>
        <taxon>Euteleostomi</taxon>
        <taxon>Archelosauria</taxon>
        <taxon>Archosauria</taxon>
        <taxon>Dinosauria</taxon>
        <taxon>Saurischia</taxon>
        <taxon>Theropoda</taxon>
        <taxon>Coelurosauria</taxon>
        <taxon>Aves</taxon>
        <taxon>Neognathae</taxon>
        <taxon>Neoaves</taxon>
        <taxon>Telluraves</taxon>
        <taxon>Australaves</taxon>
        <taxon>Passeriformes</taxon>
        <taxon>Corvoidea</taxon>
        <taxon>Dicruridae</taxon>
        <taxon>Dicrurus</taxon>
    </lineage>
</organism>
<gene>
    <name evidence="11" type="primary">Dmbt1_3</name>
    <name evidence="11" type="ORF">DICMEG_R10463</name>
</gene>
<keyword evidence="8" id="KW-0325">Glycoprotein</keyword>
<evidence type="ECO:0000256" key="2">
    <source>
        <dbReference type="ARBA" id="ARBA00022692"/>
    </source>
</evidence>
<dbReference type="SMART" id="SM00202">
    <property type="entry name" value="SR"/>
    <property type="match status" value="1"/>
</dbReference>
<feature type="disulfide bond" evidence="9">
    <location>
        <begin position="18"/>
        <end position="82"/>
    </location>
</feature>
<evidence type="ECO:0000256" key="5">
    <source>
        <dbReference type="ARBA" id="ARBA00022989"/>
    </source>
</evidence>
<evidence type="ECO:0000313" key="12">
    <source>
        <dbReference type="Proteomes" id="UP000537234"/>
    </source>
</evidence>
<name>A0A7K9Z8K8_9CORV</name>
<dbReference type="Gene3D" id="3.10.250.10">
    <property type="entry name" value="SRCR-like domain"/>
    <property type="match status" value="2"/>
</dbReference>
<feature type="non-terminal residue" evidence="11">
    <location>
        <position position="174"/>
    </location>
</feature>
<feature type="domain" description="SRCR" evidence="10">
    <location>
        <begin position="1"/>
        <end position="93"/>
    </location>
</feature>
<dbReference type="AlphaFoldDB" id="A0A7K9Z8K8"/>
<comment type="caution">
    <text evidence="11">The sequence shown here is derived from an EMBL/GenBank/DDBJ whole genome shotgun (WGS) entry which is preliminary data.</text>
</comment>
<dbReference type="EMBL" id="VXAD01001653">
    <property type="protein sequence ID" value="NXJ18628.1"/>
    <property type="molecule type" value="Genomic_DNA"/>
</dbReference>
<evidence type="ECO:0000256" key="8">
    <source>
        <dbReference type="ARBA" id="ARBA00023180"/>
    </source>
</evidence>
<feature type="domain" description="SRCR" evidence="10">
    <location>
        <begin position="130"/>
        <end position="174"/>
    </location>
</feature>
<protein>
    <submittedName>
        <fullName evidence="11">DMBT1 protein</fullName>
    </submittedName>
</protein>
<dbReference type="InterPro" id="IPR036772">
    <property type="entry name" value="SRCR-like_dom_sf"/>
</dbReference>
<keyword evidence="5" id="KW-1133">Transmembrane helix</keyword>
<proteinExistence type="predicted"/>
<comment type="caution">
    <text evidence="9">Lacks conserved residue(s) required for the propagation of feature annotation.</text>
</comment>
<dbReference type="PROSITE" id="PS50287">
    <property type="entry name" value="SRCR_2"/>
    <property type="match status" value="2"/>
</dbReference>
<keyword evidence="2" id="KW-0812">Transmembrane</keyword>
<evidence type="ECO:0000256" key="6">
    <source>
        <dbReference type="ARBA" id="ARBA00023136"/>
    </source>
</evidence>
<keyword evidence="6" id="KW-0472">Membrane</keyword>
<feature type="non-terminal residue" evidence="11">
    <location>
        <position position="1"/>
    </location>
</feature>
<evidence type="ECO:0000256" key="4">
    <source>
        <dbReference type="ARBA" id="ARBA00022737"/>
    </source>
</evidence>
<dbReference type="PANTHER" id="PTHR19331">
    <property type="entry name" value="SCAVENGER RECEPTOR DOMAIN-CONTAINING"/>
    <property type="match status" value="1"/>
</dbReference>
<accession>A0A7K9Z8K8</accession>
<evidence type="ECO:0000256" key="3">
    <source>
        <dbReference type="ARBA" id="ARBA00022729"/>
    </source>
</evidence>
<keyword evidence="7 9" id="KW-1015">Disulfide bond</keyword>
<dbReference type="Proteomes" id="UP000537234">
    <property type="component" value="Unassembled WGS sequence"/>
</dbReference>